<sequence length="71" mass="7820">MTTPEREIVLPDDLGSPQVKLVYLALLAKTEATATELQQLLKLSKLTLLPILTSLVAKDLVRRTEGSYAIQ</sequence>
<dbReference type="InterPro" id="IPR036390">
    <property type="entry name" value="WH_DNA-bd_sf"/>
</dbReference>
<organism evidence="2 3">
    <name type="scientific">Natrinema salsiterrestre</name>
    <dbReference type="NCBI Taxonomy" id="2950540"/>
    <lineage>
        <taxon>Archaea</taxon>
        <taxon>Methanobacteriati</taxon>
        <taxon>Methanobacteriota</taxon>
        <taxon>Stenosarchaea group</taxon>
        <taxon>Halobacteria</taxon>
        <taxon>Halobacteriales</taxon>
        <taxon>Natrialbaceae</taxon>
        <taxon>Natrinema</taxon>
    </lineage>
</organism>
<dbReference type="AlphaFoldDB" id="A0A9Q4Q4U6"/>
<dbReference type="InterPro" id="IPR002831">
    <property type="entry name" value="Tscrpt_reg_TrmB_N"/>
</dbReference>
<evidence type="ECO:0000313" key="3">
    <source>
        <dbReference type="Proteomes" id="UP001154061"/>
    </source>
</evidence>
<dbReference type="EMBL" id="JAMQOT010000009">
    <property type="protein sequence ID" value="MDF9747857.1"/>
    <property type="molecule type" value="Genomic_DNA"/>
</dbReference>
<gene>
    <name evidence="2" type="ORF">NDI89_19970</name>
</gene>
<comment type="caution">
    <text evidence="2">The sequence shown here is derived from an EMBL/GenBank/DDBJ whole genome shotgun (WGS) entry which is preliminary data.</text>
</comment>
<dbReference type="InterPro" id="IPR036388">
    <property type="entry name" value="WH-like_DNA-bd_sf"/>
</dbReference>
<dbReference type="SUPFAM" id="SSF46785">
    <property type="entry name" value="Winged helix' DNA-binding domain"/>
    <property type="match status" value="1"/>
</dbReference>
<reference evidence="2" key="1">
    <citation type="submission" date="2022-06" db="EMBL/GenBank/DDBJ databases">
        <title>Natrinema sp. a new haloarchaeum isolate from saline soil.</title>
        <authorList>
            <person name="Strakova D."/>
            <person name="Galisteo C."/>
            <person name="Sanchez-Porro C."/>
            <person name="Ventosa A."/>
        </authorList>
    </citation>
    <scope>NUCLEOTIDE SEQUENCE</scope>
    <source>
        <strain evidence="2">S1CR25-10</strain>
    </source>
</reference>
<protein>
    <submittedName>
        <fullName evidence="2">MarR family transcriptional regulator</fullName>
    </submittedName>
</protein>
<dbReference type="Proteomes" id="UP001154061">
    <property type="component" value="Unassembled WGS sequence"/>
</dbReference>
<dbReference type="Gene3D" id="1.10.10.10">
    <property type="entry name" value="Winged helix-like DNA-binding domain superfamily/Winged helix DNA-binding domain"/>
    <property type="match status" value="1"/>
</dbReference>
<name>A0A9Q4Q4U6_9EURY</name>
<accession>A0A9Q4Q4U6</accession>
<dbReference type="Pfam" id="PF01978">
    <property type="entry name" value="TrmB"/>
    <property type="match status" value="1"/>
</dbReference>
<keyword evidence="3" id="KW-1185">Reference proteome</keyword>
<proteinExistence type="predicted"/>
<feature type="domain" description="Transcription regulator TrmB N-terminal" evidence="1">
    <location>
        <begin position="22"/>
        <end position="69"/>
    </location>
</feature>
<evidence type="ECO:0000313" key="2">
    <source>
        <dbReference type="EMBL" id="MDF9747857.1"/>
    </source>
</evidence>
<evidence type="ECO:0000259" key="1">
    <source>
        <dbReference type="Pfam" id="PF01978"/>
    </source>
</evidence>